<dbReference type="InterPro" id="IPR023393">
    <property type="entry name" value="START-like_dom_sf"/>
</dbReference>
<dbReference type="Pfam" id="PF10604">
    <property type="entry name" value="Polyketide_cyc2"/>
    <property type="match status" value="1"/>
</dbReference>
<dbReference type="Gene3D" id="3.30.530.20">
    <property type="match status" value="1"/>
</dbReference>
<protein>
    <recommendedName>
        <fullName evidence="3">Polyketide cyclase / dehydrase and lipid transport</fullName>
    </recommendedName>
</protein>
<dbReference type="RefSeq" id="WP_097195031.1">
    <property type="nucleotide sequence ID" value="NZ_OBQI01000003.1"/>
</dbReference>
<dbReference type="Proteomes" id="UP000219435">
    <property type="component" value="Unassembled WGS sequence"/>
</dbReference>
<dbReference type="InterPro" id="IPR019587">
    <property type="entry name" value="Polyketide_cyclase/dehydratase"/>
</dbReference>
<dbReference type="CDD" id="cd07822">
    <property type="entry name" value="SRPBCC_4"/>
    <property type="match status" value="1"/>
</dbReference>
<keyword evidence="2" id="KW-1185">Reference proteome</keyword>
<reference evidence="2" key="1">
    <citation type="submission" date="2017-08" db="EMBL/GenBank/DDBJ databases">
        <authorList>
            <person name="Varghese N."/>
            <person name="Submissions S."/>
        </authorList>
    </citation>
    <scope>NUCLEOTIDE SEQUENCE [LARGE SCALE GENOMIC DNA]</scope>
    <source>
        <strain evidence="2">DSM 4725</strain>
    </source>
</reference>
<organism evidence="1 2">
    <name type="scientific">Blastococcus aggregatus</name>
    <dbReference type="NCBI Taxonomy" id="38502"/>
    <lineage>
        <taxon>Bacteria</taxon>
        <taxon>Bacillati</taxon>
        <taxon>Actinomycetota</taxon>
        <taxon>Actinomycetes</taxon>
        <taxon>Geodermatophilales</taxon>
        <taxon>Geodermatophilaceae</taxon>
        <taxon>Blastococcus</taxon>
    </lineage>
</organism>
<dbReference type="AlphaFoldDB" id="A0A285V776"/>
<name>A0A285V776_9ACTN</name>
<proteinExistence type="predicted"/>
<dbReference type="PANTHER" id="PTHR36166:SF1">
    <property type="entry name" value="SRPBCC DOMAIN-CONTAINING PROTEIN"/>
    <property type="match status" value="1"/>
</dbReference>
<dbReference type="SUPFAM" id="SSF55961">
    <property type="entry name" value="Bet v1-like"/>
    <property type="match status" value="1"/>
</dbReference>
<sequence>MRHRITAAVEIEAPPDAVWAELADLAAYADWNPFIRSASGTLAPGERLSLRLQPPGGRALPIRPTVTEVVHGRVLEWLGHLGVPGLFDGRHRFELTATPQGTRLVQSESFSGLLVRPLRGFLDGGTLAGFRAMNDALRRRVLEPRG</sequence>
<evidence type="ECO:0000313" key="1">
    <source>
        <dbReference type="EMBL" id="SOC49448.1"/>
    </source>
</evidence>
<evidence type="ECO:0008006" key="3">
    <source>
        <dbReference type="Google" id="ProtNLM"/>
    </source>
</evidence>
<dbReference type="OrthoDB" id="191189at2"/>
<gene>
    <name evidence="1" type="ORF">SAMN05660748_2170</name>
</gene>
<dbReference type="PANTHER" id="PTHR36166">
    <property type="entry name" value="CHROMOSOME 9, WHOLE GENOME SHOTGUN SEQUENCE"/>
    <property type="match status" value="1"/>
</dbReference>
<dbReference type="EMBL" id="OBQI01000003">
    <property type="protein sequence ID" value="SOC49448.1"/>
    <property type="molecule type" value="Genomic_DNA"/>
</dbReference>
<accession>A0A285V776</accession>
<evidence type="ECO:0000313" key="2">
    <source>
        <dbReference type="Proteomes" id="UP000219435"/>
    </source>
</evidence>